<dbReference type="SUPFAM" id="SSF53335">
    <property type="entry name" value="S-adenosyl-L-methionine-dependent methyltransferases"/>
    <property type="match status" value="1"/>
</dbReference>
<comment type="caution">
    <text evidence="2">The sequence shown here is derived from an EMBL/GenBank/DDBJ whole genome shotgun (WGS) entry which is preliminary data.</text>
</comment>
<dbReference type="OrthoDB" id="292760at2"/>
<dbReference type="Gene3D" id="3.40.50.150">
    <property type="entry name" value="Vaccinia Virus protein VP39"/>
    <property type="match status" value="1"/>
</dbReference>
<protein>
    <submittedName>
        <fullName evidence="2">FkbM family methyltransferase</fullName>
    </submittedName>
</protein>
<dbReference type="InterPro" id="IPR029063">
    <property type="entry name" value="SAM-dependent_MTases_sf"/>
</dbReference>
<accession>A0A437QIK4</accession>
<sequence>MSIESVKRWFWIKRTVNKVRKRPKQPPEKLAAVIKDHKIDLVLDVGANVGQTGEMLREIGYKGRIVSFEPLPSAHAELTAKAATDALWTVAPRVAIGDSVGTATIYESEASDVSSLLPANEDMYKAFRKTNVVGEAETPVATLDSLYDDYAKPGDRVYLKIDTQGFEKKVLIGASETLKKVTGLQVELSLLPLYDGETTYLELLQMIHALDFQPYILTETTFSADLRRQLQIDAIFFRD</sequence>
<dbReference type="PANTHER" id="PTHR36973:SF4">
    <property type="entry name" value="NODULATION PROTEIN"/>
    <property type="match status" value="1"/>
</dbReference>
<dbReference type="Proteomes" id="UP000287447">
    <property type="component" value="Unassembled WGS sequence"/>
</dbReference>
<dbReference type="RefSeq" id="WP_127768210.1">
    <property type="nucleotide sequence ID" value="NZ_SADE01000004.1"/>
</dbReference>
<evidence type="ECO:0000259" key="1">
    <source>
        <dbReference type="Pfam" id="PF05050"/>
    </source>
</evidence>
<gene>
    <name evidence="2" type="ORF">EOI86_24020</name>
</gene>
<name>A0A437QIK4_9PROT</name>
<dbReference type="PANTHER" id="PTHR36973">
    <property type="entry name" value="SLL1456 PROTEIN-RELATED"/>
    <property type="match status" value="1"/>
</dbReference>
<proteinExistence type="predicted"/>
<feature type="domain" description="Methyltransferase FkbM" evidence="1">
    <location>
        <begin position="44"/>
        <end position="213"/>
    </location>
</feature>
<dbReference type="EMBL" id="SADE01000004">
    <property type="protein sequence ID" value="RVU34180.1"/>
    <property type="molecule type" value="Genomic_DNA"/>
</dbReference>
<organism evidence="2 3">
    <name type="scientific">Hwanghaeella grinnelliae</name>
    <dbReference type="NCBI Taxonomy" id="2500179"/>
    <lineage>
        <taxon>Bacteria</taxon>
        <taxon>Pseudomonadati</taxon>
        <taxon>Pseudomonadota</taxon>
        <taxon>Alphaproteobacteria</taxon>
        <taxon>Rhodospirillales</taxon>
        <taxon>Rhodospirillaceae</taxon>
        <taxon>Hwanghaeella</taxon>
    </lineage>
</organism>
<dbReference type="AlphaFoldDB" id="A0A437QIK4"/>
<dbReference type="Pfam" id="PF05050">
    <property type="entry name" value="Methyltransf_21"/>
    <property type="match status" value="1"/>
</dbReference>
<dbReference type="InterPro" id="IPR006342">
    <property type="entry name" value="FkbM_mtfrase"/>
</dbReference>
<dbReference type="GO" id="GO:0032259">
    <property type="term" value="P:methylation"/>
    <property type="evidence" value="ECO:0007669"/>
    <property type="project" value="UniProtKB-KW"/>
</dbReference>
<reference evidence="3" key="1">
    <citation type="submission" date="2019-01" db="EMBL/GenBank/DDBJ databases">
        <title>Gri0909 isolated from a small marine red alga.</title>
        <authorList>
            <person name="Kim J."/>
            <person name="Jeong S.E."/>
            <person name="Jeon C.O."/>
        </authorList>
    </citation>
    <scope>NUCLEOTIDE SEQUENCE [LARGE SCALE GENOMIC DNA]</scope>
    <source>
        <strain evidence="3">Gri0909</strain>
    </source>
</reference>
<evidence type="ECO:0000313" key="2">
    <source>
        <dbReference type="EMBL" id="RVU34180.1"/>
    </source>
</evidence>
<dbReference type="InterPro" id="IPR053188">
    <property type="entry name" value="FkbM_Methyltransferase"/>
</dbReference>
<keyword evidence="2" id="KW-0489">Methyltransferase</keyword>
<keyword evidence="2" id="KW-0808">Transferase</keyword>
<dbReference type="GO" id="GO:0008171">
    <property type="term" value="F:O-methyltransferase activity"/>
    <property type="evidence" value="ECO:0007669"/>
    <property type="project" value="TreeGrafter"/>
</dbReference>
<keyword evidence="3" id="KW-1185">Reference proteome</keyword>
<dbReference type="NCBIfam" id="TIGR01444">
    <property type="entry name" value="fkbM_fam"/>
    <property type="match status" value="1"/>
</dbReference>
<evidence type="ECO:0000313" key="3">
    <source>
        <dbReference type="Proteomes" id="UP000287447"/>
    </source>
</evidence>